<comment type="caution">
    <text evidence="1">The sequence shown here is derived from an EMBL/GenBank/DDBJ whole genome shotgun (WGS) entry which is preliminary data.</text>
</comment>
<protein>
    <recommendedName>
        <fullName evidence="3">DNA-binding protein</fullName>
    </recommendedName>
</protein>
<dbReference type="RefSeq" id="WP_145679977.1">
    <property type="nucleotide sequence ID" value="NZ_VITF01000026.1"/>
</dbReference>
<proteinExistence type="predicted"/>
<evidence type="ECO:0000313" key="2">
    <source>
        <dbReference type="Proteomes" id="UP000316083"/>
    </source>
</evidence>
<evidence type="ECO:0008006" key="3">
    <source>
        <dbReference type="Google" id="ProtNLM"/>
    </source>
</evidence>
<accession>A0A560AG03</accession>
<dbReference type="AlphaFoldDB" id="A0A560AG03"/>
<dbReference type="Proteomes" id="UP000316083">
    <property type="component" value="Unassembled WGS sequence"/>
</dbReference>
<name>A0A560AG03_AZOBR</name>
<sequence>MDPIAVDIREACRVSGLTRTRIFGEIRNGALEAKRAGKRTLVLYASLKALVQSLPPAGSKSGRGAA</sequence>
<dbReference type="EMBL" id="VITF01000026">
    <property type="protein sequence ID" value="TWA59256.1"/>
    <property type="molecule type" value="Genomic_DNA"/>
</dbReference>
<evidence type="ECO:0000313" key="1">
    <source>
        <dbReference type="EMBL" id="TWA59256.1"/>
    </source>
</evidence>
<organism evidence="1 2">
    <name type="scientific">Azospirillum brasilense</name>
    <dbReference type="NCBI Taxonomy" id="192"/>
    <lineage>
        <taxon>Bacteria</taxon>
        <taxon>Pseudomonadati</taxon>
        <taxon>Pseudomonadota</taxon>
        <taxon>Alphaproteobacteria</taxon>
        <taxon>Rhodospirillales</taxon>
        <taxon>Azospirillaceae</taxon>
        <taxon>Azospirillum</taxon>
    </lineage>
</organism>
<gene>
    <name evidence="1" type="ORF">FBZ82_12617</name>
</gene>
<reference evidence="1 2" key="1">
    <citation type="submission" date="2019-06" db="EMBL/GenBank/DDBJ databases">
        <title>Genomic Encyclopedia of Type Strains, Phase IV (KMG-V): Genome sequencing to study the core and pangenomes of soil and plant-associated prokaryotes.</title>
        <authorList>
            <person name="Whitman W."/>
        </authorList>
    </citation>
    <scope>NUCLEOTIDE SEQUENCE [LARGE SCALE GENOMIC DNA]</scope>
    <source>
        <strain evidence="1 2">BR 11796</strain>
    </source>
</reference>